<dbReference type="EMBL" id="CP030261">
    <property type="protein sequence ID" value="AXB56854.1"/>
    <property type="molecule type" value="Genomic_DNA"/>
</dbReference>
<evidence type="ECO:0000313" key="2">
    <source>
        <dbReference type="EMBL" id="AXB56854.1"/>
    </source>
</evidence>
<feature type="transmembrane region" description="Helical" evidence="1">
    <location>
        <begin position="93"/>
        <end position="110"/>
    </location>
</feature>
<keyword evidence="1" id="KW-0812">Transmembrane</keyword>
<dbReference type="AlphaFoldDB" id="A0A344LSG2"/>
<evidence type="ECO:0008006" key="4">
    <source>
        <dbReference type="Google" id="ProtNLM"/>
    </source>
</evidence>
<evidence type="ECO:0000256" key="1">
    <source>
        <dbReference type="SAM" id="Phobius"/>
    </source>
</evidence>
<accession>A0A344LSG2</accession>
<dbReference type="KEGG" id="ffl:HYN86_09730"/>
<keyword evidence="1" id="KW-1133">Transmembrane helix</keyword>
<dbReference type="Proteomes" id="UP000251561">
    <property type="component" value="Chromosome"/>
</dbReference>
<keyword evidence="3" id="KW-1185">Reference proteome</keyword>
<evidence type="ECO:0000313" key="3">
    <source>
        <dbReference type="Proteomes" id="UP000251561"/>
    </source>
</evidence>
<feature type="transmembrane region" description="Helical" evidence="1">
    <location>
        <begin position="68"/>
        <end position="87"/>
    </location>
</feature>
<protein>
    <recommendedName>
        <fullName evidence="4">Type IV leader peptidase family protein</fullName>
    </recommendedName>
</protein>
<sequence>MVFIQDWKFRKIHVVLPLVIFIVSFLLIPVKKQELAEIAIYNSVFFLITLGFLTLYMSLKSKQFLNPFLHYFGLGDLLFYIAVSPLFLLKNYVLFFILSLVFAILMQFGLKKIIKENTVPLAGFTALFLFVVLMKDYFLTFQKLTLF</sequence>
<organism evidence="2 3">
    <name type="scientific">Flavobacterium fluviale</name>
    <dbReference type="NCBI Taxonomy" id="2249356"/>
    <lineage>
        <taxon>Bacteria</taxon>
        <taxon>Pseudomonadati</taxon>
        <taxon>Bacteroidota</taxon>
        <taxon>Flavobacteriia</taxon>
        <taxon>Flavobacteriales</taxon>
        <taxon>Flavobacteriaceae</taxon>
        <taxon>Flavobacterium</taxon>
    </lineage>
</organism>
<feature type="transmembrane region" description="Helical" evidence="1">
    <location>
        <begin position="119"/>
        <end position="138"/>
    </location>
</feature>
<proteinExistence type="predicted"/>
<feature type="transmembrane region" description="Helical" evidence="1">
    <location>
        <begin position="12"/>
        <end position="30"/>
    </location>
</feature>
<feature type="transmembrane region" description="Helical" evidence="1">
    <location>
        <begin position="36"/>
        <end position="56"/>
    </location>
</feature>
<dbReference type="OrthoDB" id="1161290at2"/>
<gene>
    <name evidence="2" type="ORF">HYN86_09730</name>
</gene>
<keyword evidence="1" id="KW-0472">Membrane</keyword>
<name>A0A344LSG2_9FLAO</name>
<reference evidence="2 3" key="1">
    <citation type="submission" date="2018-06" db="EMBL/GenBank/DDBJ databases">
        <title>Genome sequencing of Flavobacterium.</title>
        <authorList>
            <person name="Baek M.-G."/>
            <person name="Yi H."/>
        </authorList>
    </citation>
    <scope>NUCLEOTIDE SEQUENCE [LARGE SCALE GENOMIC DNA]</scope>
    <source>
        <strain evidence="2 3">HYN0086</strain>
    </source>
</reference>